<comment type="caution">
    <text evidence="3">The sequence shown here is derived from an EMBL/GenBank/DDBJ whole genome shotgun (WGS) entry which is preliminary data.</text>
</comment>
<dbReference type="PANTHER" id="PTHR30008">
    <property type="entry name" value="EXODEOXYRIBONUCLEASE 7 LARGE SUBUNIT"/>
    <property type="match status" value="1"/>
</dbReference>
<dbReference type="RefSeq" id="WP_155177036.1">
    <property type="nucleotide sequence ID" value="NZ_BAAAFL010000012.1"/>
</dbReference>
<dbReference type="PANTHER" id="PTHR30008:SF0">
    <property type="entry name" value="EXODEOXYRIBONUCLEASE 7 LARGE SUBUNIT"/>
    <property type="match status" value="1"/>
</dbReference>
<keyword evidence="4" id="KW-1185">Reference proteome</keyword>
<gene>
    <name evidence="3" type="ORF">E1163_28735</name>
</gene>
<evidence type="ECO:0000259" key="2">
    <source>
        <dbReference type="Pfam" id="PF02601"/>
    </source>
</evidence>
<sequence length="338" mass="38749">MNTTASGEKVVVYDVFTLSDLYLGSLHSAFDNTSITLQGFYYDNKGKMYGNDLYYDYLHDKKDNRITLRLNSDIKAALQHGAFYQLCGYVNRSKSFKDTSSISLLFHVTKIEKHEKDVQLISEKEYDIIKQRYDSGLFDVESFLLGKLIDEEHPSILIVTGNESVVMGDLLDQLGYDQSRYQLSEKRVNLTSQAEIRELLETESSYDLLAIVRGGGSGLGIFNELELCRFIIEKGVPFITAIGHESDRTLLEKVADKSFATPTSLGAFLKNIVRTHEDRNDEIYERERAIEVLEQNMTAKVEGLEQLLRKDKKEMNLWRLAAILLAFLVMYMFYFVLL</sequence>
<name>A0ABW9RXL6_9BACT</name>
<accession>A0ABW9RXL6</accession>
<feature type="transmembrane region" description="Helical" evidence="1">
    <location>
        <begin position="317"/>
        <end position="337"/>
    </location>
</feature>
<feature type="domain" description="Exonuclease VII large subunit C-terminal" evidence="2">
    <location>
        <begin position="156"/>
        <end position="309"/>
    </location>
</feature>
<reference evidence="3 4" key="1">
    <citation type="submission" date="2019-02" db="EMBL/GenBank/DDBJ databases">
        <authorList>
            <person name="Goldberg S.R."/>
            <person name="Haltli B.A."/>
            <person name="Correa H."/>
            <person name="Russell K.G."/>
        </authorList>
    </citation>
    <scope>NUCLEOTIDE SEQUENCE [LARGE SCALE GENOMIC DNA]</scope>
    <source>
        <strain evidence="3 4">JCM 16186</strain>
    </source>
</reference>
<evidence type="ECO:0000313" key="4">
    <source>
        <dbReference type="Proteomes" id="UP000798808"/>
    </source>
</evidence>
<keyword evidence="1" id="KW-0812">Transmembrane</keyword>
<dbReference type="Pfam" id="PF02601">
    <property type="entry name" value="Exonuc_VII_L"/>
    <property type="match status" value="1"/>
</dbReference>
<keyword evidence="1" id="KW-1133">Transmembrane helix</keyword>
<dbReference type="Proteomes" id="UP000798808">
    <property type="component" value="Unassembled WGS sequence"/>
</dbReference>
<keyword evidence="1" id="KW-0472">Membrane</keyword>
<evidence type="ECO:0000313" key="3">
    <source>
        <dbReference type="EMBL" id="MTI28982.1"/>
    </source>
</evidence>
<evidence type="ECO:0000256" key="1">
    <source>
        <dbReference type="SAM" id="Phobius"/>
    </source>
</evidence>
<protein>
    <recommendedName>
        <fullName evidence="2">Exonuclease VII large subunit C-terminal domain-containing protein</fullName>
    </recommendedName>
</protein>
<organism evidence="3 4">
    <name type="scientific">Fulvivirga kasyanovii</name>
    <dbReference type="NCBI Taxonomy" id="396812"/>
    <lineage>
        <taxon>Bacteria</taxon>
        <taxon>Pseudomonadati</taxon>
        <taxon>Bacteroidota</taxon>
        <taxon>Cytophagia</taxon>
        <taxon>Cytophagales</taxon>
        <taxon>Fulvivirgaceae</taxon>
        <taxon>Fulvivirga</taxon>
    </lineage>
</organism>
<dbReference type="EMBL" id="SMLW01000676">
    <property type="protein sequence ID" value="MTI28982.1"/>
    <property type="molecule type" value="Genomic_DNA"/>
</dbReference>
<dbReference type="InterPro" id="IPR003753">
    <property type="entry name" value="Exonuc_VII_L"/>
</dbReference>
<proteinExistence type="predicted"/>
<dbReference type="InterPro" id="IPR020579">
    <property type="entry name" value="Exonuc_VII_lsu_C"/>
</dbReference>